<keyword evidence="3" id="KW-1185">Reference proteome</keyword>
<dbReference type="VEuPathDB" id="TriTrypDB:BSAL_39345"/>
<accession>A0A0S4JRH1</accession>
<name>A0A0S4JRH1_BODSA</name>
<feature type="non-terminal residue" evidence="2">
    <location>
        <position position="1"/>
    </location>
</feature>
<feature type="chain" id="PRO_5006622676" evidence="1">
    <location>
        <begin position="22"/>
        <end position="109"/>
    </location>
</feature>
<dbReference type="EMBL" id="CYKH01002086">
    <property type="protein sequence ID" value="CUG92784.1"/>
    <property type="molecule type" value="Genomic_DNA"/>
</dbReference>
<reference evidence="3" key="1">
    <citation type="submission" date="2015-09" db="EMBL/GenBank/DDBJ databases">
        <authorList>
            <consortium name="Pathogen Informatics"/>
        </authorList>
    </citation>
    <scope>NUCLEOTIDE SEQUENCE [LARGE SCALE GENOMIC DNA]</scope>
    <source>
        <strain evidence="3">Lake Konstanz</strain>
    </source>
</reference>
<evidence type="ECO:0000313" key="2">
    <source>
        <dbReference type="EMBL" id="CUG92784.1"/>
    </source>
</evidence>
<dbReference type="Proteomes" id="UP000051952">
    <property type="component" value="Unassembled WGS sequence"/>
</dbReference>
<gene>
    <name evidence="2" type="ORF">BSAL_39345</name>
</gene>
<dbReference type="AlphaFoldDB" id="A0A0S4JRH1"/>
<evidence type="ECO:0000313" key="3">
    <source>
        <dbReference type="Proteomes" id="UP000051952"/>
    </source>
</evidence>
<evidence type="ECO:0000256" key="1">
    <source>
        <dbReference type="SAM" id="SignalP"/>
    </source>
</evidence>
<sequence>RFTHCILQLAQMSWSSRSAFSVLLTLIGLHCFTVLGGSTQQIVDDHNNAADLVLSLGVHHVGIASSAQQRNNDAPTTLAAEDHFFVYSAHAIECSNDSDDDIETSTFTT</sequence>
<organism evidence="2 3">
    <name type="scientific">Bodo saltans</name>
    <name type="common">Flagellated protozoan</name>
    <dbReference type="NCBI Taxonomy" id="75058"/>
    <lineage>
        <taxon>Eukaryota</taxon>
        <taxon>Discoba</taxon>
        <taxon>Euglenozoa</taxon>
        <taxon>Kinetoplastea</taxon>
        <taxon>Metakinetoplastina</taxon>
        <taxon>Eubodonida</taxon>
        <taxon>Bodonidae</taxon>
        <taxon>Bodo</taxon>
    </lineage>
</organism>
<protein>
    <submittedName>
        <fullName evidence="2">Membrane-associated protein, putative</fullName>
    </submittedName>
</protein>
<proteinExistence type="predicted"/>
<keyword evidence="1" id="KW-0732">Signal</keyword>
<feature type="signal peptide" evidence="1">
    <location>
        <begin position="1"/>
        <end position="21"/>
    </location>
</feature>
<feature type="non-terminal residue" evidence="2">
    <location>
        <position position="109"/>
    </location>
</feature>